<evidence type="ECO:0000313" key="3">
    <source>
        <dbReference type="EMBL" id="KAK3316816.1"/>
    </source>
</evidence>
<comment type="caution">
    <text evidence="3">The sequence shown here is derived from an EMBL/GenBank/DDBJ whole genome shotgun (WGS) entry which is preliminary data.</text>
</comment>
<sequence length="427" mass="48990">MKRRNEKLRGISQMSSGESEETEPGASGSPKLPESLIMVNQLWLWEIGPSTFMTGFPYRCCSTHGTKPSLLTHLCQDLGQRRPKSMRSMITRLLQQTVDFVDSPNHAGLDENLFDIFDRCIADQAQNEMHCYSIFYEVKKNQKTTSQNATGETAKILNENRVRDEEHMCDITKEIEHLREVKDIRDELKMIERVFDDQLFVLEQYCHGFGTVGVVPEDEYYQLDVLKQSLYFRLPNCDGSIKTPSPSKFPLTTCWTSSRRRETSTRRGTVAVWPIRQTVGHRTARRRINFCLFLPWLLLSIHLYLSYPPSWQSPVETSRAPKRAATSDGHGGRSLQPLWSPKFLTFLAIAAFWLGAAPRRAPHSSSQDMGVVSGLTTPWWEKRWEKRWAKRFGGPGDWKTIDEKEYDSVTVVTTSGGRDEENWDGKG</sequence>
<dbReference type="Proteomes" id="UP001283341">
    <property type="component" value="Unassembled WGS sequence"/>
</dbReference>
<name>A0AAE0M2F4_9PEZI</name>
<proteinExistence type="predicted"/>
<protein>
    <submittedName>
        <fullName evidence="3">Uncharacterized protein</fullName>
    </submittedName>
</protein>
<dbReference type="EMBL" id="JAUEDM010000005">
    <property type="protein sequence ID" value="KAK3316816.1"/>
    <property type="molecule type" value="Genomic_DNA"/>
</dbReference>
<keyword evidence="4" id="KW-1185">Reference proteome</keyword>
<feature type="transmembrane region" description="Helical" evidence="2">
    <location>
        <begin position="288"/>
        <end position="307"/>
    </location>
</feature>
<evidence type="ECO:0000256" key="1">
    <source>
        <dbReference type="SAM" id="MobiDB-lite"/>
    </source>
</evidence>
<gene>
    <name evidence="3" type="ORF">B0H66DRAFT_306043</name>
</gene>
<keyword evidence="2" id="KW-0812">Transmembrane</keyword>
<feature type="region of interest" description="Disordered" evidence="1">
    <location>
        <begin position="1"/>
        <end position="32"/>
    </location>
</feature>
<accession>A0AAE0M2F4</accession>
<feature type="transmembrane region" description="Helical" evidence="2">
    <location>
        <begin position="338"/>
        <end position="357"/>
    </location>
</feature>
<keyword evidence="2" id="KW-0472">Membrane</keyword>
<reference evidence="3" key="2">
    <citation type="submission" date="2023-06" db="EMBL/GenBank/DDBJ databases">
        <authorList>
            <consortium name="Lawrence Berkeley National Laboratory"/>
            <person name="Haridas S."/>
            <person name="Hensen N."/>
            <person name="Bonometti L."/>
            <person name="Westerberg I."/>
            <person name="Brannstrom I.O."/>
            <person name="Guillou S."/>
            <person name="Cros-Aarteil S."/>
            <person name="Calhoun S."/>
            <person name="Kuo A."/>
            <person name="Mondo S."/>
            <person name="Pangilinan J."/>
            <person name="Riley R."/>
            <person name="Labutti K."/>
            <person name="Andreopoulos B."/>
            <person name="Lipzen A."/>
            <person name="Chen C."/>
            <person name="Yanf M."/>
            <person name="Daum C."/>
            <person name="Ng V."/>
            <person name="Clum A."/>
            <person name="Steindorff A."/>
            <person name="Ohm R."/>
            <person name="Martin F."/>
            <person name="Silar P."/>
            <person name="Natvig D."/>
            <person name="Lalanne C."/>
            <person name="Gautier V."/>
            <person name="Ament-Velasquez S.L."/>
            <person name="Kruys A."/>
            <person name="Hutchinson M.I."/>
            <person name="Powell A.J."/>
            <person name="Barry K."/>
            <person name="Miller A.N."/>
            <person name="Grigoriev I.V."/>
            <person name="Debuchy R."/>
            <person name="Gladieux P."/>
            <person name="Thoren M.H."/>
            <person name="Johannesson H."/>
        </authorList>
    </citation>
    <scope>NUCLEOTIDE SEQUENCE</scope>
    <source>
        <strain evidence="3">CBS 118394</strain>
    </source>
</reference>
<organism evidence="3 4">
    <name type="scientific">Apodospora peruviana</name>
    <dbReference type="NCBI Taxonomy" id="516989"/>
    <lineage>
        <taxon>Eukaryota</taxon>
        <taxon>Fungi</taxon>
        <taxon>Dikarya</taxon>
        <taxon>Ascomycota</taxon>
        <taxon>Pezizomycotina</taxon>
        <taxon>Sordariomycetes</taxon>
        <taxon>Sordariomycetidae</taxon>
        <taxon>Sordariales</taxon>
        <taxon>Lasiosphaeriaceae</taxon>
        <taxon>Apodospora</taxon>
    </lineage>
</organism>
<evidence type="ECO:0000313" key="4">
    <source>
        <dbReference type="Proteomes" id="UP001283341"/>
    </source>
</evidence>
<dbReference type="AlphaFoldDB" id="A0AAE0M2F4"/>
<reference evidence="3" key="1">
    <citation type="journal article" date="2023" name="Mol. Phylogenet. Evol.">
        <title>Genome-scale phylogeny and comparative genomics of the fungal order Sordariales.</title>
        <authorList>
            <person name="Hensen N."/>
            <person name="Bonometti L."/>
            <person name="Westerberg I."/>
            <person name="Brannstrom I.O."/>
            <person name="Guillou S."/>
            <person name="Cros-Aarteil S."/>
            <person name="Calhoun S."/>
            <person name="Haridas S."/>
            <person name="Kuo A."/>
            <person name="Mondo S."/>
            <person name="Pangilinan J."/>
            <person name="Riley R."/>
            <person name="LaButti K."/>
            <person name="Andreopoulos B."/>
            <person name="Lipzen A."/>
            <person name="Chen C."/>
            <person name="Yan M."/>
            <person name="Daum C."/>
            <person name="Ng V."/>
            <person name="Clum A."/>
            <person name="Steindorff A."/>
            <person name="Ohm R.A."/>
            <person name="Martin F."/>
            <person name="Silar P."/>
            <person name="Natvig D.O."/>
            <person name="Lalanne C."/>
            <person name="Gautier V."/>
            <person name="Ament-Velasquez S.L."/>
            <person name="Kruys A."/>
            <person name="Hutchinson M.I."/>
            <person name="Powell A.J."/>
            <person name="Barry K."/>
            <person name="Miller A.N."/>
            <person name="Grigoriev I.V."/>
            <person name="Debuchy R."/>
            <person name="Gladieux P."/>
            <person name="Hiltunen Thoren M."/>
            <person name="Johannesson H."/>
        </authorList>
    </citation>
    <scope>NUCLEOTIDE SEQUENCE</scope>
    <source>
        <strain evidence="3">CBS 118394</strain>
    </source>
</reference>
<evidence type="ECO:0000256" key="2">
    <source>
        <dbReference type="SAM" id="Phobius"/>
    </source>
</evidence>
<keyword evidence="2" id="KW-1133">Transmembrane helix</keyword>